<reference evidence="2 3" key="1">
    <citation type="journal article" date="2016" name="Mol. Biol. Evol.">
        <title>Comparative Genomics of Early-Diverging Mushroom-Forming Fungi Provides Insights into the Origins of Lignocellulose Decay Capabilities.</title>
        <authorList>
            <person name="Nagy L.G."/>
            <person name="Riley R."/>
            <person name="Tritt A."/>
            <person name="Adam C."/>
            <person name="Daum C."/>
            <person name="Floudas D."/>
            <person name="Sun H."/>
            <person name="Yadav J.S."/>
            <person name="Pangilinan J."/>
            <person name="Larsson K.H."/>
            <person name="Matsuura K."/>
            <person name="Barry K."/>
            <person name="Labutti K."/>
            <person name="Kuo R."/>
            <person name="Ohm R.A."/>
            <person name="Bhattacharya S.S."/>
            <person name="Shirouzu T."/>
            <person name="Yoshinaga Y."/>
            <person name="Martin F.M."/>
            <person name="Grigoriev I.V."/>
            <person name="Hibbett D.S."/>
        </authorList>
    </citation>
    <scope>NUCLEOTIDE SEQUENCE [LARGE SCALE GENOMIC DNA]</scope>
    <source>
        <strain evidence="2 3">HHB12733</strain>
    </source>
</reference>
<evidence type="ECO:0000259" key="1">
    <source>
        <dbReference type="Pfam" id="PF12697"/>
    </source>
</evidence>
<dbReference type="SUPFAM" id="SSF53474">
    <property type="entry name" value="alpha/beta-Hydrolases"/>
    <property type="match status" value="1"/>
</dbReference>
<dbReference type="Pfam" id="PF12697">
    <property type="entry name" value="Abhydrolase_6"/>
    <property type="match status" value="1"/>
</dbReference>
<evidence type="ECO:0000313" key="3">
    <source>
        <dbReference type="Proteomes" id="UP000076842"/>
    </source>
</evidence>
<evidence type="ECO:0000313" key="2">
    <source>
        <dbReference type="EMBL" id="KZT59586.1"/>
    </source>
</evidence>
<dbReference type="GO" id="GO:0016787">
    <property type="term" value="F:hydrolase activity"/>
    <property type="evidence" value="ECO:0007669"/>
    <property type="project" value="UniProtKB-KW"/>
</dbReference>
<protein>
    <submittedName>
        <fullName evidence="2">Alpha/beta-hydrolase</fullName>
    </submittedName>
</protein>
<accession>A0A165HPY9</accession>
<sequence length="278" mass="30207">MHGIAFDSSYWDLPYQPQNYSYVYAAAQAGYTTFRYDRLGTGKSDFPSGYHVVQTPTDLQILLAFLDLLHEGKIGGKAYSKVVGVGHSYGSIQLVSASALVPHQLAALVLTGFSANGSYITQFETSSAFSRADSTYPSLFEGVPGEYMVFGLPQTTQINFLYYPYYDPQAAEVAWEVQQPVTMGVVFTLGAIQGGASGYTGPVYVVTGDRDWVFCGNQCNIRPDGVHTVLELVGPTLFPNSTNFSAHSPANTGHGLTTHYSTPETHANIMGWINATKY</sequence>
<dbReference type="InterPro" id="IPR000073">
    <property type="entry name" value="AB_hydrolase_1"/>
</dbReference>
<feature type="domain" description="AB hydrolase-1" evidence="1">
    <location>
        <begin position="2"/>
        <end position="210"/>
    </location>
</feature>
<keyword evidence="3" id="KW-1185">Reference proteome</keyword>
<keyword evidence="2" id="KW-0378">Hydrolase</keyword>
<dbReference type="EMBL" id="KV423939">
    <property type="protein sequence ID" value="KZT59586.1"/>
    <property type="molecule type" value="Genomic_DNA"/>
</dbReference>
<dbReference type="OrthoDB" id="1743579at2759"/>
<proteinExistence type="predicted"/>
<dbReference type="InParanoid" id="A0A165HPY9"/>
<organism evidence="2 3">
    <name type="scientific">Calocera cornea HHB12733</name>
    <dbReference type="NCBI Taxonomy" id="1353952"/>
    <lineage>
        <taxon>Eukaryota</taxon>
        <taxon>Fungi</taxon>
        <taxon>Dikarya</taxon>
        <taxon>Basidiomycota</taxon>
        <taxon>Agaricomycotina</taxon>
        <taxon>Dacrymycetes</taxon>
        <taxon>Dacrymycetales</taxon>
        <taxon>Dacrymycetaceae</taxon>
        <taxon>Calocera</taxon>
    </lineage>
</organism>
<dbReference type="AlphaFoldDB" id="A0A165HPY9"/>
<dbReference type="Gene3D" id="3.40.50.1820">
    <property type="entry name" value="alpha/beta hydrolase"/>
    <property type="match status" value="1"/>
</dbReference>
<gene>
    <name evidence="2" type="ORF">CALCODRAFT_549800</name>
</gene>
<dbReference type="Proteomes" id="UP000076842">
    <property type="component" value="Unassembled WGS sequence"/>
</dbReference>
<name>A0A165HPY9_9BASI</name>
<dbReference type="InterPro" id="IPR029058">
    <property type="entry name" value="AB_hydrolase_fold"/>
</dbReference>